<reference evidence="3" key="2">
    <citation type="submission" date="2011-02" db="EMBL/GenBank/DDBJ databases">
        <authorList>
            <person name="MacLean D."/>
        </authorList>
    </citation>
    <scope>NUCLEOTIDE SEQUENCE</scope>
</reference>
<organism evidence="3">
    <name type="scientific">Albugo laibachii Nc14</name>
    <dbReference type="NCBI Taxonomy" id="890382"/>
    <lineage>
        <taxon>Eukaryota</taxon>
        <taxon>Sar</taxon>
        <taxon>Stramenopiles</taxon>
        <taxon>Oomycota</taxon>
        <taxon>Peronosporomycetes</taxon>
        <taxon>Albuginales</taxon>
        <taxon>Albuginaceae</taxon>
        <taxon>Albugo</taxon>
    </lineage>
</organism>
<gene>
    <name evidence="3" type="primary">AlNc14C277G10061</name>
    <name evidence="4" type="synonym">AlNc14C320G10582</name>
    <name evidence="3" type="ORF">ALNC14_112800</name>
    <name evidence="4" type="ORF">ALNC14_119150</name>
</gene>
<dbReference type="EMBL" id="FR824322">
    <property type="protein sequence ID" value="CCA25136.1"/>
    <property type="molecule type" value="Genomic_DNA"/>
</dbReference>
<evidence type="ECO:0000313" key="3">
    <source>
        <dbReference type="EMBL" id="CCA25136.1"/>
    </source>
</evidence>
<feature type="compositionally biased region" description="Polar residues" evidence="1">
    <location>
        <begin position="15"/>
        <end position="24"/>
    </location>
</feature>
<feature type="domain" description="Phosphoribosyltransferase" evidence="2">
    <location>
        <begin position="195"/>
        <end position="367"/>
    </location>
</feature>
<dbReference type="Gene3D" id="3.40.50.2020">
    <property type="match status" value="1"/>
</dbReference>
<proteinExistence type="predicted"/>
<name>F0WUQ4_9STRA</name>
<sequence>MRNTSEDRRRHKTLHSVSSAQQSMRHGEIDLHLPQPSCQRCFQSQVIDIESETLYYQSRPTFSESTNIAGYQDHNAHSPTIPVAENDDRLVCRSRNSSRRRKSRYLTKAERSDIITRIKDGEKQAYLANEYAVSRAAICNLYKKYKSQKEVTDRTTPDENRLHSPIHTPSESLQSETMQERQPRLFQMDSHSVPIRNILHMLNDQRVSSLKFRHLVDRLVRLLIEEAVAYVSRSFCTANSGVQLYASEWEDQNICGIMMRRKVDEDLMLRAFSQLYPWSKVGSVSLTLWDACRDNSVAPTCIIQFDLDIIKGVQYFLLDLDCVTGEEVCAVVQRLVTQYHIQESDIYYVALFSSAAGVQRLAWQFPSTCDISRMQVIPFLRTNVLQESLSSVPI</sequence>
<feature type="compositionally biased region" description="Polar residues" evidence="1">
    <location>
        <begin position="167"/>
        <end position="176"/>
    </location>
</feature>
<accession>F0WUQ4</accession>
<reference evidence="3" key="1">
    <citation type="journal article" date="2011" name="PLoS Biol.">
        <title>Gene gain and loss during evolution of obligate parasitism in the white rust pathogen of Arabidopsis thaliana.</title>
        <authorList>
            <person name="Kemen E."/>
            <person name="Gardiner A."/>
            <person name="Schultz-Larsen T."/>
            <person name="Kemen A.C."/>
            <person name="Balmuth A.L."/>
            <person name="Robert-Seilaniantz A."/>
            <person name="Bailey K."/>
            <person name="Holub E."/>
            <person name="Studholme D.J."/>
            <person name="Maclean D."/>
            <person name="Jones J.D."/>
        </authorList>
    </citation>
    <scope>NUCLEOTIDE SEQUENCE</scope>
</reference>
<feature type="region of interest" description="Disordered" evidence="1">
    <location>
        <begin position="149"/>
        <end position="176"/>
    </location>
</feature>
<dbReference type="EMBL" id="FR824365">
    <property type="protein sequence ID" value="CCA25771.1"/>
    <property type="molecule type" value="Genomic_DNA"/>
</dbReference>
<dbReference type="InterPro" id="IPR000836">
    <property type="entry name" value="PRTase_dom"/>
</dbReference>
<dbReference type="Pfam" id="PF14681">
    <property type="entry name" value="UPRTase"/>
    <property type="match status" value="1"/>
</dbReference>
<feature type="region of interest" description="Disordered" evidence="1">
    <location>
        <begin position="1"/>
        <end position="25"/>
    </location>
</feature>
<feature type="compositionally biased region" description="Basic and acidic residues" evidence="1">
    <location>
        <begin position="149"/>
        <end position="162"/>
    </location>
</feature>
<protein>
    <submittedName>
        <fullName evidence="3">Uncharacterized protein AlNc14C277G10061</fullName>
    </submittedName>
    <submittedName>
        <fullName evidence="4">Uncharacterized protein AlNc14C320G10582</fullName>
    </submittedName>
</protein>
<evidence type="ECO:0000259" key="2">
    <source>
        <dbReference type="Pfam" id="PF14681"/>
    </source>
</evidence>
<evidence type="ECO:0000313" key="4">
    <source>
        <dbReference type="EMBL" id="CCA25771.1"/>
    </source>
</evidence>
<dbReference type="InterPro" id="IPR029057">
    <property type="entry name" value="PRTase-like"/>
</dbReference>
<evidence type="ECO:0000256" key="1">
    <source>
        <dbReference type="SAM" id="MobiDB-lite"/>
    </source>
</evidence>
<dbReference type="HOGENOM" id="CLU_027248_1_0_1"/>
<dbReference type="AlphaFoldDB" id="F0WUQ4"/>